<evidence type="ECO:0000256" key="1">
    <source>
        <dbReference type="SAM" id="MobiDB-lite"/>
    </source>
</evidence>
<organism evidence="3 4">
    <name type="scientific">Carex littledalei</name>
    <dbReference type="NCBI Taxonomy" id="544730"/>
    <lineage>
        <taxon>Eukaryota</taxon>
        <taxon>Viridiplantae</taxon>
        <taxon>Streptophyta</taxon>
        <taxon>Embryophyta</taxon>
        <taxon>Tracheophyta</taxon>
        <taxon>Spermatophyta</taxon>
        <taxon>Magnoliopsida</taxon>
        <taxon>Liliopsida</taxon>
        <taxon>Poales</taxon>
        <taxon>Cyperaceae</taxon>
        <taxon>Cyperoideae</taxon>
        <taxon>Cariceae</taxon>
        <taxon>Carex</taxon>
        <taxon>Carex subgen. Euthyceras</taxon>
    </lineage>
</organism>
<comment type="caution">
    <text evidence="3">The sequence shown here is derived from an EMBL/GenBank/DDBJ whole genome shotgun (WGS) entry which is preliminary data.</text>
</comment>
<evidence type="ECO:0000313" key="3">
    <source>
        <dbReference type="EMBL" id="KAF3338269.1"/>
    </source>
</evidence>
<dbReference type="GO" id="GO:0008237">
    <property type="term" value="F:metallopeptidase activity"/>
    <property type="evidence" value="ECO:0007669"/>
    <property type="project" value="UniProtKB-KW"/>
</dbReference>
<keyword evidence="3" id="KW-0482">Metalloprotease</keyword>
<dbReference type="Proteomes" id="UP000623129">
    <property type="component" value="Unassembled WGS sequence"/>
</dbReference>
<dbReference type="PANTHER" id="PTHR23076:SF110">
    <property type="entry name" value="INACTIVE ATP-DEPENDENT ZINC METALLOPROTEASE FTSHI 3, CHLOROPLASTIC-RELATED"/>
    <property type="match status" value="1"/>
</dbReference>
<keyword evidence="4" id="KW-1185">Reference proteome</keyword>
<protein>
    <submittedName>
        <fullName evidence="3">ATP-dependent zinc metalloprotease FTSH</fullName>
    </submittedName>
</protein>
<feature type="domain" description="AAA ATPase AAA+ lid" evidence="2">
    <location>
        <begin position="6"/>
        <end position="44"/>
    </location>
</feature>
<dbReference type="InterPro" id="IPR041569">
    <property type="entry name" value="AAA_lid_3"/>
</dbReference>
<dbReference type="PANTHER" id="PTHR23076">
    <property type="entry name" value="METALLOPROTEASE M41 FTSH"/>
    <property type="match status" value="1"/>
</dbReference>
<proteinExistence type="predicted"/>
<keyword evidence="3" id="KW-0645">Protease</keyword>
<sequence>MVCDLVASLTKGFVGAELANIANEAALLAVRRGGRIVTREDIMEAIEREKFGINENKGNAITRNKDLGKPSTWLPSLTQPGGSVKYQNRDRNAIRSRRVFSN</sequence>
<name>A0A833RQF0_9POAL</name>
<dbReference type="Pfam" id="PF17862">
    <property type="entry name" value="AAA_lid_3"/>
    <property type="match status" value="1"/>
</dbReference>
<dbReference type="GO" id="GO:0004176">
    <property type="term" value="F:ATP-dependent peptidase activity"/>
    <property type="evidence" value="ECO:0007669"/>
    <property type="project" value="TreeGrafter"/>
</dbReference>
<reference evidence="3" key="1">
    <citation type="submission" date="2020-01" db="EMBL/GenBank/DDBJ databases">
        <title>Genome sequence of Kobresia littledalei, the first chromosome-level genome in the family Cyperaceae.</title>
        <authorList>
            <person name="Qu G."/>
        </authorList>
    </citation>
    <scope>NUCLEOTIDE SEQUENCE</scope>
    <source>
        <strain evidence="3">C.B.Clarke</strain>
        <tissue evidence="3">Leaf</tissue>
    </source>
</reference>
<accession>A0A833RQF0</accession>
<dbReference type="GO" id="GO:0006508">
    <property type="term" value="P:proteolysis"/>
    <property type="evidence" value="ECO:0007669"/>
    <property type="project" value="UniProtKB-KW"/>
</dbReference>
<dbReference type="EMBL" id="SWLB01000005">
    <property type="protein sequence ID" value="KAF3338269.1"/>
    <property type="molecule type" value="Genomic_DNA"/>
</dbReference>
<feature type="region of interest" description="Disordered" evidence="1">
    <location>
        <begin position="61"/>
        <end position="88"/>
    </location>
</feature>
<dbReference type="AlphaFoldDB" id="A0A833RQF0"/>
<gene>
    <name evidence="3" type="ORF">FCM35_KLT17106</name>
</gene>
<evidence type="ECO:0000259" key="2">
    <source>
        <dbReference type="Pfam" id="PF17862"/>
    </source>
</evidence>
<dbReference type="Gene3D" id="1.10.8.60">
    <property type="match status" value="1"/>
</dbReference>
<keyword evidence="3" id="KW-0378">Hydrolase</keyword>
<dbReference type="GO" id="GO:0009535">
    <property type="term" value="C:chloroplast thylakoid membrane"/>
    <property type="evidence" value="ECO:0007669"/>
    <property type="project" value="TreeGrafter"/>
</dbReference>
<evidence type="ECO:0000313" key="4">
    <source>
        <dbReference type="Proteomes" id="UP000623129"/>
    </source>
</evidence>